<dbReference type="eggNOG" id="COG0491">
    <property type="taxonomic scope" value="Bacteria"/>
</dbReference>
<feature type="domain" description="Metallo-beta-lactamase" evidence="1">
    <location>
        <begin position="22"/>
        <end position="210"/>
    </location>
</feature>
<name>C0W6W9_9ACTO</name>
<comment type="caution">
    <text evidence="2">The sequence shown here is derived from an EMBL/GenBank/DDBJ whole genome shotgun (WGS) entry which is preliminary data.</text>
</comment>
<organism evidence="2 3">
    <name type="scientific">Actinomyces urogenitalis DSM 15434</name>
    <dbReference type="NCBI Taxonomy" id="525246"/>
    <lineage>
        <taxon>Bacteria</taxon>
        <taxon>Bacillati</taxon>
        <taxon>Actinomycetota</taxon>
        <taxon>Actinomycetes</taxon>
        <taxon>Actinomycetales</taxon>
        <taxon>Actinomycetaceae</taxon>
        <taxon>Actinomyces</taxon>
    </lineage>
</organism>
<dbReference type="InterPro" id="IPR001279">
    <property type="entry name" value="Metallo-B-lactamas"/>
</dbReference>
<protein>
    <submittedName>
        <fullName evidence="2">Metallo-beta-lactamase domain protein</fullName>
    </submittedName>
</protein>
<dbReference type="PANTHER" id="PTHR42951">
    <property type="entry name" value="METALLO-BETA-LACTAMASE DOMAIN-CONTAINING"/>
    <property type="match status" value="1"/>
</dbReference>
<gene>
    <name evidence="2" type="ORF">HMPREF0058_1613</name>
</gene>
<keyword evidence="3" id="KW-1185">Reference proteome</keyword>
<dbReference type="HOGENOM" id="CLU_030571_0_1_11"/>
<evidence type="ECO:0000313" key="2">
    <source>
        <dbReference type="EMBL" id="EEH65643.1"/>
    </source>
</evidence>
<dbReference type="AlphaFoldDB" id="C0W6W9"/>
<dbReference type="Gene3D" id="3.60.15.10">
    <property type="entry name" value="Ribonuclease Z/Hydroxyacylglutathione hydrolase-like"/>
    <property type="match status" value="1"/>
</dbReference>
<dbReference type="InterPro" id="IPR036866">
    <property type="entry name" value="RibonucZ/Hydroxyglut_hydro"/>
</dbReference>
<proteinExistence type="predicted"/>
<dbReference type="PANTHER" id="PTHR42951:SF4">
    <property type="entry name" value="ACYL-COENZYME A THIOESTERASE MBLAC2"/>
    <property type="match status" value="1"/>
</dbReference>
<dbReference type="OrthoDB" id="3196337at2"/>
<dbReference type="Proteomes" id="UP000004778">
    <property type="component" value="Unassembled WGS sequence"/>
</dbReference>
<evidence type="ECO:0000259" key="1">
    <source>
        <dbReference type="SMART" id="SM00849"/>
    </source>
</evidence>
<dbReference type="InterPro" id="IPR050855">
    <property type="entry name" value="NDM-1-like"/>
</dbReference>
<evidence type="ECO:0000313" key="3">
    <source>
        <dbReference type="Proteomes" id="UP000004778"/>
    </source>
</evidence>
<dbReference type="SMART" id="SM00849">
    <property type="entry name" value="Lactamase_B"/>
    <property type="match status" value="1"/>
</dbReference>
<sequence length="278" mass="30977">MLSYYTAEPVTERVTAIRSLTGEILYLVRGRDRAILIDTGVGVRGLRALVESLTDKPLTVLLTHGHVDHAMGAGEFDEVHLNILDLPVYREMAGLEVRREYIAMGLGERVQMLEDGDFVPPFPVNVRAMNDGEIFDAGDLQVQALHFPGHTPGMTAFLIVDERVLVLGDGCNQRTFLFDHNSVSVEEYRDNVVTLDERTRGRYDRVLITHGVIDVPVTILGEASRLCDEVLAGHSDEVPFEFLGHHALVARAFDEQTGARRDGGFFNLVYDPARLHRA</sequence>
<dbReference type="EMBL" id="ACFH01000109">
    <property type="protein sequence ID" value="EEH65643.1"/>
    <property type="molecule type" value="Genomic_DNA"/>
</dbReference>
<dbReference type="RefSeq" id="WP_006548573.1">
    <property type="nucleotide sequence ID" value="NZ_DS999574.1"/>
</dbReference>
<reference evidence="2 3" key="1">
    <citation type="submission" date="2009-01" db="EMBL/GenBank/DDBJ databases">
        <authorList>
            <person name="Qin X."/>
            <person name="Bachman B."/>
            <person name="Battles P."/>
            <person name="Bell A."/>
            <person name="Bess C."/>
            <person name="Bickham C."/>
            <person name="Chaboub L."/>
            <person name="Chen D."/>
            <person name="Coyle M."/>
            <person name="Deiros D.R."/>
            <person name="Dinh H."/>
            <person name="Forbes L."/>
            <person name="Fowler G."/>
            <person name="Francisco L."/>
            <person name="Fu Q."/>
            <person name="Gubbala S."/>
            <person name="Hale W."/>
            <person name="Han Y."/>
            <person name="Hemphill L."/>
            <person name="Highlander S.K."/>
            <person name="Hirani K."/>
            <person name="Hogues M."/>
            <person name="Jackson L."/>
            <person name="Jakkamsetti A."/>
            <person name="Javaid M."/>
            <person name="Jiang H."/>
            <person name="Korchina V."/>
            <person name="Kovar C."/>
            <person name="Lara F."/>
            <person name="Lee S."/>
            <person name="Mata R."/>
            <person name="Mathew T."/>
            <person name="Moen C."/>
            <person name="Morales K."/>
            <person name="Munidasa M."/>
            <person name="Nazareth L."/>
            <person name="Ngo R."/>
            <person name="Nguyen L."/>
            <person name="Okwuonu G."/>
            <person name="Ongeri F."/>
            <person name="Patil S."/>
            <person name="Petrosino J."/>
            <person name="Pham C."/>
            <person name="Pham P."/>
            <person name="Pu L.-L."/>
            <person name="Puazo M."/>
            <person name="Raj R."/>
            <person name="Reid J."/>
            <person name="Rouhana J."/>
            <person name="Saada N."/>
            <person name="Shang Y."/>
            <person name="Simmons D."/>
            <person name="Thornton R."/>
            <person name="Warren J."/>
            <person name="Weissenberger G."/>
            <person name="Zhang J."/>
            <person name="Zhang L."/>
            <person name="Zhou C."/>
            <person name="Zhu D."/>
            <person name="Muzny D."/>
            <person name="Worley K."/>
            <person name="Gibbs R."/>
        </authorList>
    </citation>
    <scope>NUCLEOTIDE SEQUENCE [LARGE SCALE GENOMIC DNA]</scope>
    <source>
        <strain evidence="2 3">DSM 15434</strain>
    </source>
</reference>
<accession>C0W6W9</accession>
<dbReference type="Pfam" id="PF00753">
    <property type="entry name" value="Lactamase_B"/>
    <property type="match status" value="1"/>
</dbReference>
<dbReference type="SUPFAM" id="SSF56281">
    <property type="entry name" value="Metallo-hydrolase/oxidoreductase"/>
    <property type="match status" value="1"/>
</dbReference>